<evidence type="ECO:0000313" key="2">
    <source>
        <dbReference type="EMBL" id="MBB3224984.1"/>
    </source>
</evidence>
<sequence length="187" mass="20372">MPILTVSSIQPRSQHRTDAMRAAPWLHARRAFAIALLAAAGACAAAPDMPADTGTNRQLVDAAFQRWAAGGSGFFNELLHEDVTWTIAGSGPSAGTYRGRQAFIDRAVAPFVARLASPIKPVARQVWADGEHVIVRWDGEATAADGQPYRNSYVWIFRMRGGRAIEATAFLDLAAYDDVLRRVPARR</sequence>
<gene>
    <name evidence="2" type="ORF">FHS02_005854</name>
</gene>
<evidence type="ECO:0000313" key="3">
    <source>
        <dbReference type="Proteomes" id="UP000584325"/>
    </source>
</evidence>
<name>A0A7W5EGP7_9BURK</name>
<dbReference type="InterPro" id="IPR037401">
    <property type="entry name" value="SnoaL-like"/>
</dbReference>
<dbReference type="EMBL" id="JACHXS010000015">
    <property type="protein sequence ID" value="MBB3224984.1"/>
    <property type="molecule type" value="Genomic_DNA"/>
</dbReference>
<dbReference type="AlphaFoldDB" id="A0A7W5EGP7"/>
<feature type="domain" description="SnoaL-like" evidence="1">
    <location>
        <begin position="60"/>
        <end position="166"/>
    </location>
</feature>
<dbReference type="Pfam" id="PF12680">
    <property type="entry name" value="SnoaL_2"/>
    <property type="match status" value="1"/>
</dbReference>
<protein>
    <recommendedName>
        <fullName evidence="1">SnoaL-like domain-containing protein</fullName>
    </recommendedName>
</protein>
<dbReference type="PANTHER" id="PTHR41252">
    <property type="entry name" value="BLR2505 PROTEIN"/>
    <property type="match status" value="1"/>
</dbReference>
<comment type="caution">
    <text evidence="2">The sequence shown here is derived from an EMBL/GenBank/DDBJ whole genome shotgun (WGS) entry which is preliminary data.</text>
</comment>
<dbReference type="RefSeq" id="WP_229422467.1">
    <property type="nucleotide sequence ID" value="NZ_CP040017.1"/>
</dbReference>
<dbReference type="Proteomes" id="UP000584325">
    <property type="component" value="Unassembled WGS sequence"/>
</dbReference>
<reference evidence="2 3" key="1">
    <citation type="submission" date="2020-08" db="EMBL/GenBank/DDBJ databases">
        <title>Genomic Encyclopedia of Type Strains, Phase III (KMG-III): the genomes of soil and plant-associated and newly described type strains.</title>
        <authorList>
            <person name="Whitman W."/>
        </authorList>
    </citation>
    <scope>NUCLEOTIDE SEQUENCE [LARGE SCALE GENOMIC DNA]</scope>
    <source>
        <strain evidence="2 3">CECT 7753</strain>
    </source>
</reference>
<evidence type="ECO:0000259" key="1">
    <source>
        <dbReference type="Pfam" id="PF12680"/>
    </source>
</evidence>
<dbReference type="PANTHER" id="PTHR41252:SF1">
    <property type="entry name" value="BLR2505 PROTEIN"/>
    <property type="match status" value="1"/>
</dbReference>
<dbReference type="InterPro" id="IPR032710">
    <property type="entry name" value="NTF2-like_dom_sf"/>
</dbReference>
<organism evidence="2 3">
    <name type="scientific">Pseudoduganella umbonata</name>
    <dbReference type="NCBI Taxonomy" id="864828"/>
    <lineage>
        <taxon>Bacteria</taxon>
        <taxon>Pseudomonadati</taxon>
        <taxon>Pseudomonadota</taxon>
        <taxon>Betaproteobacteria</taxon>
        <taxon>Burkholderiales</taxon>
        <taxon>Oxalobacteraceae</taxon>
        <taxon>Telluria group</taxon>
        <taxon>Pseudoduganella</taxon>
    </lineage>
</organism>
<accession>A0A7W5EGP7</accession>
<dbReference type="SUPFAM" id="SSF54427">
    <property type="entry name" value="NTF2-like"/>
    <property type="match status" value="1"/>
</dbReference>
<dbReference type="Gene3D" id="3.10.450.50">
    <property type="match status" value="1"/>
</dbReference>
<proteinExistence type="predicted"/>